<dbReference type="EMBL" id="JBHSPH010000005">
    <property type="protein sequence ID" value="MFC5863555.1"/>
    <property type="molecule type" value="Genomic_DNA"/>
</dbReference>
<evidence type="ECO:0000313" key="2">
    <source>
        <dbReference type="EMBL" id="MFC5863555.1"/>
    </source>
</evidence>
<reference evidence="3" key="1">
    <citation type="journal article" date="2019" name="Int. J. Syst. Evol. Microbiol.">
        <title>The Global Catalogue of Microorganisms (GCM) 10K type strain sequencing project: providing services to taxonomists for standard genome sequencing and annotation.</title>
        <authorList>
            <consortium name="The Broad Institute Genomics Platform"/>
            <consortium name="The Broad Institute Genome Sequencing Center for Infectious Disease"/>
            <person name="Wu L."/>
            <person name="Ma J."/>
        </authorList>
    </citation>
    <scope>NUCLEOTIDE SEQUENCE [LARGE SCALE GENOMIC DNA]</scope>
    <source>
        <strain evidence="3">JCM 4087</strain>
    </source>
</reference>
<dbReference type="Proteomes" id="UP001596091">
    <property type="component" value="Unassembled WGS sequence"/>
</dbReference>
<evidence type="ECO:0008006" key="4">
    <source>
        <dbReference type="Google" id="ProtNLM"/>
    </source>
</evidence>
<feature type="transmembrane region" description="Helical" evidence="1">
    <location>
        <begin position="35"/>
        <end position="54"/>
    </location>
</feature>
<keyword evidence="1" id="KW-0472">Membrane</keyword>
<dbReference type="RefSeq" id="WP_263340247.1">
    <property type="nucleotide sequence ID" value="NZ_JAGSYH010000005.1"/>
</dbReference>
<gene>
    <name evidence="2" type="ORF">ACFPT7_14710</name>
</gene>
<keyword evidence="3" id="KW-1185">Reference proteome</keyword>
<keyword evidence="1" id="KW-1133">Transmembrane helix</keyword>
<evidence type="ECO:0000313" key="3">
    <source>
        <dbReference type="Proteomes" id="UP001596091"/>
    </source>
</evidence>
<organism evidence="2 3">
    <name type="scientific">Acidicapsa dinghuensis</name>
    <dbReference type="NCBI Taxonomy" id="2218256"/>
    <lineage>
        <taxon>Bacteria</taxon>
        <taxon>Pseudomonadati</taxon>
        <taxon>Acidobacteriota</taxon>
        <taxon>Terriglobia</taxon>
        <taxon>Terriglobales</taxon>
        <taxon>Acidobacteriaceae</taxon>
        <taxon>Acidicapsa</taxon>
    </lineage>
</organism>
<protein>
    <recommendedName>
        <fullName evidence="4">SRPBCC family protein</fullName>
    </recommendedName>
</protein>
<comment type="caution">
    <text evidence="2">The sequence shown here is derived from an EMBL/GenBank/DDBJ whole genome shotgun (WGS) entry which is preliminary data.</text>
</comment>
<evidence type="ECO:0000256" key="1">
    <source>
        <dbReference type="SAM" id="Phobius"/>
    </source>
</evidence>
<name>A0ABW1EHB3_9BACT</name>
<feature type="transmembrane region" description="Helical" evidence="1">
    <location>
        <begin position="87"/>
        <end position="104"/>
    </location>
</feature>
<accession>A0ABW1EHB3</accession>
<feature type="transmembrane region" description="Helical" evidence="1">
    <location>
        <begin position="12"/>
        <end position="29"/>
    </location>
</feature>
<sequence length="299" mass="32840">MSRSLTPVQWSIIFLAIALSAGSILYRLLMHERLGHSSLMFLGIPAVLTILLALTPKAKSITGGIMKGITIALLIVAPLMGEGYLCILIASPLFYLLGAVVGVISENNRRKRFTKLSCISIILIPMAFEGVTPQLSFRRTQSVEVTETIHAPASAIALALSSSPRIDTPLPAFLRIGFPRPLQAYGSGSAIGSYRIIHFAGAEGDPPGDLMMRVAESQPGLIRFDTVSDNSKLTQWISWNSSEVRWTPLDKEHTSVSWRISFDRKLDPAWYFTPWERAAVRDAAEYLIESNATPTEAKQ</sequence>
<keyword evidence="1" id="KW-0812">Transmembrane</keyword>
<proteinExistence type="predicted"/>